<organism evidence="2 3">
    <name type="scientific">Streptomyces sirii</name>
    <dbReference type="NCBI Taxonomy" id="3127701"/>
    <lineage>
        <taxon>Bacteria</taxon>
        <taxon>Bacillati</taxon>
        <taxon>Actinomycetota</taxon>
        <taxon>Actinomycetes</taxon>
        <taxon>Kitasatosporales</taxon>
        <taxon>Streptomycetaceae</taxon>
        <taxon>Streptomyces</taxon>
    </lineage>
</organism>
<gene>
    <name evidence="2" type="ORF">WAB15_21285</name>
</gene>
<dbReference type="EMBL" id="CP147982">
    <property type="protein sequence ID" value="WXK78325.1"/>
    <property type="molecule type" value="Genomic_DNA"/>
</dbReference>
<name>A0ABZ2QQM5_9ACTN</name>
<evidence type="ECO:0000256" key="1">
    <source>
        <dbReference type="SAM" id="MobiDB-lite"/>
    </source>
</evidence>
<feature type="region of interest" description="Disordered" evidence="1">
    <location>
        <begin position="119"/>
        <end position="147"/>
    </location>
</feature>
<keyword evidence="3" id="KW-1185">Reference proteome</keyword>
<evidence type="ECO:0000313" key="2">
    <source>
        <dbReference type="EMBL" id="WXK78325.1"/>
    </source>
</evidence>
<protein>
    <submittedName>
        <fullName evidence="2">Uncharacterized protein</fullName>
    </submittedName>
</protein>
<sequence length="147" mass="16683">MASALPRTVRAVDTDQLLDLEQEAATYGFSRRLPGDWLQEHLAAEATHYLFPTLVHRLRHRPEVSPQWRCQLLLTVSTGEQIWGLLDVLPDTFDRIPETLDAAAKKEIVSRIEHAVTQREWAERMQPGNAQLTASAQDAERENPHAP</sequence>
<feature type="compositionally biased region" description="Basic and acidic residues" evidence="1">
    <location>
        <begin position="138"/>
        <end position="147"/>
    </location>
</feature>
<proteinExistence type="predicted"/>
<evidence type="ECO:0000313" key="3">
    <source>
        <dbReference type="Proteomes" id="UP001626628"/>
    </source>
</evidence>
<dbReference type="Proteomes" id="UP001626628">
    <property type="component" value="Chromosome"/>
</dbReference>
<accession>A0ABZ2QQM5</accession>
<reference evidence="2 3" key="1">
    <citation type="submission" date="2024-03" db="EMBL/GenBank/DDBJ databases">
        <title>The complete genome of Streptomyces sirii sp.nov.</title>
        <authorList>
            <person name="Zakalyukina Y.V."/>
            <person name="Belik A.R."/>
            <person name="Biryukov M.V."/>
            <person name="Baturina O.A."/>
            <person name="Kabilov M.R."/>
        </authorList>
    </citation>
    <scope>NUCLEOTIDE SEQUENCE [LARGE SCALE GENOMIC DNA]</scope>
    <source>
        <strain evidence="2 3">BP-8</strain>
    </source>
</reference>
<dbReference type="RefSeq" id="WP_407287196.1">
    <property type="nucleotide sequence ID" value="NZ_CP147982.1"/>
</dbReference>